<evidence type="ECO:0000313" key="2">
    <source>
        <dbReference type="Proteomes" id="UP000499080"/>
    </source>
</evidence>
<proteinExistence type="predicted"/>
<dbReference type="AlphaFoldDB" id="A0A4Y2NHX9"/>
<feature type="non-terminal residue" evidence="1">
    <location>
        <position position="24"/>
    </location>
</feature>
<reference evidence="1 2" key="1">
    <citation type="journal article" date="2019" name="Sci. Rep.">
        <title>Orb-weaving spider Araneus ventricosus genome elucidates the spidroin gene catalogue.</title>
        <authorList>
            <person name="Kono N."/>
            <person name="Nakamura H."/>
            <person name="Ohtoshi R."/>
            <person name="Moran D.A.P."/>
            <person name="Shinohara A."/>
            <person name="Yoshida Y."/>
            <person name="Fujiwara M."/>
            <person name="Mori M."/>
            <person name="Tomita M."/>
            <person name="Arakawa K."/>
        </authorList>
    </citation>
    <scope>NUCLEOTIDE SEQUENCE [LARGE SCALE GENOMIC DNA]</scope>
</reference>
<keyword evidence="2" id="KW-1185">Reference proteome</keyword>
<dbReference type="Proteomes" id="UP000499080">
    <property type="component" value="Unassembled WGS sequence"/>
</dbReference>
<accession>A0A4Y2NHX9</accession>
<dbReference type="EMBL" id="BGPR01127489">
    <property type="protein sequence ID" value="GBN37316.1"/>
    <property type="molecule type" value="Genomic_DNA"/>
</dbReference>
<organism evidence="1 2">
    <name type="scientific">Araneus ventricosus</name>
    <name type="common">Orbweaver spider</name>
    <name type="synonym">Epeira ventricosa</name>
    <dbReference type="NCBI Taxonomy" id="182803"/>
    <lineage>
        <taxon>Eukaryota</taxon>
        <taxon>Metazoa</taxon>
        <taxon>Ecdysozoa</taxon>
        <taxon>Arthropoda</taxon>
        <taxon>Chelicerata</taxon>
        <taxon>Arachnida</taxon>
        <taxon>Araneae</taxon>
        <taxon>Araneomorphae</taxon>
        <taxon>Entelegynae</taxon>
        <taxon>Araneoidea</taxon>
        <taxon>Araneidae</taxon>
        <taxon>Araneus</taxon>
    </lineage>
</organism>
<protein>
    <submittedName>
        <fullName evidence="1">Uncharacterized protein</fullName>
    </submittedName>
</protein>
<gene>
    <name evidence="1" type="ORF">AVEN_37689_1</name>
</gene>
<comment type="caution">
    <text evidence="1">The sequence shown here is derived from an EMBL/GenBank/DDBJ whole genome shotgun (WGS) entry which is preliminary data.</text>
</comment>
<name>A0A4Y2NHX9_ARAVE</name>
<sequence length="24" mass="2725">MVGGSDELEESSTRIFLLWKADIK</sequence>
<evidence type="ECO:0000313" key="1">
    <source>
        <dbReference type="EMBL" id="GBN37316.1"/>
    </source>
</evidence>